<dbReference type="InterPro" id="IPR017751">
    <property type="entry name" value="G3P_DH_NAD-dep_euk"/>
</dbReference>
<keyword evidence="13" id="KW-1185">Reference proteome</keyword>
<dbReference type="OMA" id="NRMFGNM"/>
<keyword evidence="2 8" id="KW-0560">Oxidoreductase</keyword>
<dbReference type="GO" id="GO:0042803">
    <property type="term" value="F:protein homodimerization activity"/>
    <property type="evidence" value="ECO:0007669"/>
    <property type="project" value="InterPro"/>
</dbReference>
<dbReference type="InterPro" id="IPR036291">
    <property type="entry name" value="NAD(P)-bd_dom_sf"/>
</dbReference>
<evidence type="ECO:0000256" key="5">
    <source>
        <dbReference type="PIRSR" id="PIRSR000114-1"/>
    </source>
</evidence>
<feature type="binding site" evidence="7">
    <location>
        <position position="99"/>
    </location>
    <ligand>
        <name>NAD(+)</name>
        <dbReference type="ChEBI" id="CHEBI:57540"/>
    </ligand>
</feature>
<dbReference type="PIRSF" id="PIRSF000114">
    <property type="entry name" value="Glycerol-3-P_dh"/>
    <property type="match status" value="1"/>
</dbReference>
<dbReference type="PRINTS" id="PR00077">
    <property type="entry name" value="GPDHDRGNASE"/>
</dbReference>
<dbReference type="STRING" id="461836.A0A0L0DMG1"/>
<protein>
    <recommendedName>
        <fullName evidence="9">Glycerol-3-phosphate dehydrogenase [NAD(+)]</fullName>
        <ecNumber evidence="9">1.1.1.8</ecNumber>
    </recommendedName>
</protein>
<sequence>MAATMEKVCVLGSGNWGSTAGKIVASNAARLDDVASEVNMWVFEEQVDGRKLTEIINEDHENPKYLPGVKLPENLVAVPDAAAAVSGATLLIFCLPHQFLPRLCASIKDAAAPGARAITLIKGFDVDDDGIVLLSEYITAQLGMPCAVLMGANIANEVAREEFSETTIGYHHEANGKLWCRLFQTKYFRVAIVPDPVAVELCGAIKNVVALGAGFCDGLKLGNNTKAAVIRIGLLEMRQFTQTFFNGAGELTTYFESCGLADLITTCYGGRNRKCAEAFVASGKSWDELEAELLGGQKLQGTLTTIEVIKAIDKAGARGNFPLFTAINAICFEGAAPSTLFDNLVHDDALVSRM</sequence>
<evidence type="ECO:0000259" key="11">
    <source>
        <dbReference type="Pfam" id="PF07479"/>
    </source>
</evidence>
<feature type="binding site" evidence="7">
    <location>
        <position position="298"/>
    </location>
    <ligand>
        <name>NAD(+)</name>
        <dbReference type="ChEBI" id="CHEBI:57540"/>
    </ligand>
</feature>
<dbReference type="FunFam" id="1.10.1040.10:FF:000004">
    <property type="entry name" value="Glycerol-3-phosphate dehydrogenase [NAD(+)]"/>
    <property type="match status" value="1"/>
</dbReference>
<feature type="binding site" evidence="7">
    <location>
        <position position="271"/>
    </location>
    <ligand>
        <name>NAD(+)</name>
        <dbReference type="ChEBI" id="CHEBI:57540"/>
    </ligand>
</feature>
<dbReference type="RefSeq" id="XP_013761830.1">
    <property type="nucleotide sequence ID" value="XM_013906376.1"/>
</dbReference>
<feature type="binding site" evidence="7">
    <location>
        <position position="155"/>
    </location>
    <ligand>
        <name>NAD(+)</name>
        <dbReference type="ChEBI" id="CHEBI:57540"/>
    </ligand>
</feature>
<feature type="binding site" evidence="7">
    <location>
        <position position="300"/>
    </location>
    <ligand>
        <name>NAD(+)</name>
        <dbReference type="ChEBI" id="CHEBI:57540"/>
    </ligand>
</feature>
<dbReference type="GO" id="GO:0005975">
    <property type="term" value="P:carbohydrate metabolic process"/>
    <property type="evidence" value="ECO:0007669"/>
    <property type="project" value="InterPro"/>
</dbReference>
<proteinExistence type="inferred from homology"/>
<dbReference type="Proteomes" id="UP000054408">
    <property type="component" value="Unassembled WGS sequence"/>
</dbReference>
<dbReference type="FunFam" id="3.40.50.720:FF:000365">
    <property type="entry name" value="Glycerol-3-phosphate dehydrogenase [NAD(+)]"/>
    <property type="match status" value="1"/>
</dbReference>
<dbReference type="EC" id="1.1.1.8" evidence="9"/>
<dbReference type="OrthoDB" id="10263760at2759"/>
<dbReference type="EMBL" id="GL349437">
    <property type="protein sequence ID" value="KNC53509.1"/>
    <property type="molecule type" value="Genomic_DNA"/>
</dbReference>
<dbReference type="SUPFAM" id="SSF51735">
    <property type="entry name" value="NAD(P)-binding Rossmann-fold domains"/>
    <property type="match status" value="1"/>
</dbReference>
<evidence type="ECO:0000256" key="8">
    <source>
        <dbReference type="RuleBase" id="RU000437"/>
    </source>
</evidence>
<dbReference type="Gene3D" id="3.40.50.720">
    <property type="entry name" value="NAD(P)-binding Rossmann-like Domain"/>
    <property type="match status" value="1"/>
</dbReference>
<comment type="similarity">
    <text evidence="1 8">Belongs to the NAD-dependent glycerol-3-phosphate dehydrogenase family.</text>
</comment>
<evidence type="ECO:0000313" key="12">
    <source>
        <dbReference type="EMBL" id="KNC53509.1"/>
    </source>
</evidence>
<evidence type="ECO:0000256" key="4">
    <source>
        <dbReference type="ARBA" id="ARBA00048683"/>
    </source>
</evidence>
<dbReference type="NCBIfam" id="TIGR03376">
    <property type="entry name" value="glycerol3P_DH"/>
    <property type="match status" value="1"/>
</dbReference>
<dbReference type="AlphaFoldDB" id="A0A0L0DMG1"/>
<dbReference type="PANTHER" id="PTHR11728:SF8">
    <property type="entry name" value="GLYCEROL-3-PHOSPHATE DEHYDROGENASE [NAD(+)]-RELATED"/>
    <property type="match status" value="1"/>
</dbReference>
<evidence type="ECO:0000256" key="7">
    <source>
        <dbReference type="PIRSR" id="PIRSR000114-3"/>
    </source>
</evidence>
<feature type="domain" description="Glycerol-3-phosphate dehydrogenase NAD-dependent N-terminal" evidence="10">
    <location>
        <begin position="7"/>
        <end position="174"/>
    </location>
</feature>
<dbReference type="GO" id="GO:0141152">
    <property type="term" value="F:glycerol-3-phosphate dehydrogenase (NAD+) activity"/>
    <property type="evidence" value="ECO:0007669"/>
    <property type="project" value="UniProtKB-UniRule"/>
</dbReference>
<evidence type="ECO:0000256" key="6">
    <source>
        <dbReference type="PIRSR" id="PIRSR000114-2"/>
    </source>
</evidence>
<dbReference type="GO" id="GO:0046168">
    <property type="term" value="P:glycerol-3-phosphate catabolic process"/>
    <property type="evidence" value="ECO:0007669"/>
    <property type="project" value="UniProtKB-UniRule"/>
</dbReference>
<evidence type="ECO:0000256" key="1">
    <source>
        <dbReference type="ARBA" id="ARBA00011009"/>
    </source>
</evidence>
<name>A0A0L0DMG1_THETB</name>
<feature type="domain" description="Glycerol-3-phosphate dehydrogenase NAD-dependent C-terminal" evidence="11">
    <location>
        <begin position="195"/>
        <end position="341"/>
    </location>
</feature>
<feature type="binding site" evidence="7">
    <location>
        <begin position="12"/>
        <end position="17"/>
    </location>
    <ligand>
        <name>NAD(+)</name>
        <dbReference type="ChEBI" id="CHEBI:57540"/>
    </ligand>
</feature>
<evidence type="ECO:0000313" key="13">
    <source>
        <dbReference type="Proteomes" id="UP000054408"/>
    </source>
</evidence>
<dbReference type="InterPro" id="IPR006168">
    <property type="entry name" value="G3P_DH_NAD-dep"/>
</dbReference>
<dbReference type="InterPro" id="IPR011128">
    <property type="entry name" value="G3P_DH_NAD-dep_N"/>
</dbReference>
<feature type="binding site" evidence="6">
    <location>
        <begin position="271"/>
        <end position="272"/>
    </location>
    <ligand>
        <name>substrate</name>
    </ligand>
</feature>
<dbReference type="SUPFAM" id="SSF48179">
    <property type="entry name" value="6-phosphogluconate dehydrogenase C-terminal domain-like"/>
    <property type="match status" value="1"/>
</dbReference>
<dbReference type="InterPro" id="IPR013328">
    <property type="entry name" value="6PGD_dom2"/>
</dbReference>
<accession>A0A0L0DMG1</accession>
<dbReference type="Pfam" id="PF01210">
    <property type="entry name" value="NAD_Gly3P_dh_N"/>
    <property type="match status" value="1"/>
</dbReference>
<feature type="binding site" evidence="7">
    <location>
        <position position="43"/>
    </location>
    <ligand>
        <name>NAD(+)</name>
        <dbReference type="ChEBI" id="CHEBI:57540"/>
    </ligand>
</feature>
<organism evidence="12 13">
    <name type="scientific">Thecamonas trahens ATCC 50062</name>
    <dbReference type="NCBI Taxonomy" id="461836"/>
    <lineage>
        <taxon>Eukaryota</taxon>
        <taxon>Apusozoa</taxon>
        <taxon>Apusomonadida</taxon>
        <taxon>Apusomonadidae</taxon>
        <taxon>Thecamonas</taxon>
    </lineage>
</organism>
<evidence type="ECO:0000256" key="9">
    <source>
        <dbReference type="RuleBase" id="RU361243"/>
    </source>
</evidence>
<dbReference type="GO" id="GO:0051287">
    <property type="term" value="F:NAD binding"/>
    <property type="evidence" value="ECO:0007669"/>
    <property type="project" value="UniProtKB-UniRule"/>
</dbReference>
<reference evidence="12 13" key="1">
    <citation type="submission" date="2010-05" db="EMBL/GenBank/DDBJ databases">
        <title>The Genome Sequence of Thecamonas trahens ATCC 50062.</title>
        <authorList>
            <consortium name="The Broad Institute Genome Sequencing Platform"/>
            <person name="Russ C."/>
            <person name="Cuomo C."/>
            <person name="Shea T."/>
            <person name="Young S.K."/>
            <person name="Zeng Q."/>
            <person name="Koehrsen M."/>
            <person name="Haas B."/>
            <person name="Borodovsky M."/>
            <person name="Guigo R."/>
            <person name="Alvarado L."/>
            <person name="Berlin A."/>
            <person name="Bochicchio J."/>
            <person name="Borenstein D."/>
            <person name="Chapman S."/>
            <person name="Chen Z."/>
            <person name="Freedman E."/>
            <person name="Gellesch M."/>
            <person name="Goldberg J."/>
            <person name="Griggs A."/>
            <person name="Gujja S."/>
            <person name="Heilman E."/>
            <person name="Heiman D."/>
            <person name="Hepburn T."/>
            <person name="Howarth C."/>
            <person name="Jen D."/>
            <person name="Larson L."/>
            <person name="Mehta T."/>
            <person name="Park D."/>
            <person name="Pearson M."/>
            <person name="Roberts A."/>
            <person name="Saif S."/>
            <person name="Shenoy N."/>
            <person name="Sisk P."/>
            <person name="Stolte C."/>
            <person name="Sykes S."/>
            <person name="Thomson T."/>
            <person name="Walk T."/>
            <person name="White J."/>
            <person name="Yandava C."/>
            <person name="Burger G."/>
            <person name="Gray M.W."/>
            <person name="Holland P.W.H."/>
            <person name="King N."/>
            <person name="Lang F.B.F."/>
            <person name="Roger A.J."/>
            <person name="Ruiz-Trillo I."/>
            <person name="Lander E."/>
            <person name="Nusbaum C."/>
        </authorList>
    </citation>
    <scope>NUCLEOTIDE SEQUENCE [LARGE SCALE GENOMIC DNA]</scope>
    <source>
        <strain evidence="12 13">ATCC 50062</strain>
    </source>
</reference>
<evidence type="ECO:0000256" key="3">
    <source>
        <dbReference type="ARBA" id="ARBA00023027"/>
    </source>
</evidence>
<dbReference type="PROSITE" id="PS00957">
    <property type="entry name" value="NAD_G3PDH"/>
    <property type="match status" value="1"/>
</dbReference>
<dbReference type="Pfam" id="PF07479">
    <property type="entry name" value="NAD_Gly3P_dh_C"/>
    <property type="match status" value="1"/>
</dbReference>
<feature type="binding site" evidence="6">
    <location>
        <position position="122"/>
    </location>
    <ligand>
        <name>substrate</name>
    </ligand>
</feature>
<dbReference type="eggNOG" id="KOG2711">
    <property type="taxonomic scope" value="Eukaryota"/>
</dbReference>
<dbReference type="Gene3D" id="1.10.1040.10">
    <property type="entry name" value="N-(1-d-carboxylethyl)-l-norvaline Dehydrogenase, domain 2"/>
    <property type="match status" value="1"/>
</dbReference>
<feature type="active site" description="Proton acceptor" evidence="5">
    <location>
        <position position="206"/>
    </location>
</feature>
<evidence type="ECO:0000259" key="10">
    <source>
        <dbReference type="Pfam" id="PF01210"/>
    </source>
</evidence>
<keyword evidence="3 7" id="KW-0520">NAD</keyword>
<gene>
    <name evidence="12" type="ORF">AMSG_01222</name>
</gene>
<dbReference type="PANTHER" id="PTHR11728">
    <property type="entry name" value="GLYCEROL-3-PHOSPHATE DEHYDROGENASE"/>
    <property type="match status" value="1"/>
</dbReference>
<comment type="catalytic activity">
    <reaction evidence="4 9">
        <text>sn-glycerol 3-phosphate + NAD(+) = dihydroxyacetone phosphate + NADH + H(+)</text>
        <dbReference type="Rhea" id="RHEA:11092"/>
        <dbReference type="ChEBI" id="CHEBI:15378"/>
        <dbReference type="ChEBI" id="CHEBI:57540"/>
        <dbReference type="ChEBI" id="CHEBI:57597"/>
        <dbReference type="ChEBI" id="CHEBI:57642"/>
        <dbReference type="ChEBI" id="CHEBI:57945"/>
        <dbReference type="EC" id="1.1.1.8"/>
    </reaction>
</comment>
<dbReference type="GeneID" id="25560980"/>
<dbReference type="InterPro" id="IPR008927">
    <property type="entry name" value="6-PGluconate_DH-like_C_sf"/>
</dbReference>
<dbReference type="InterPro" id="IPR006109">
    <property type="entry name" value="G3P_DH_NAD-dep_C"/>
</dbReference>
<evidence type="ECO:0000256" key="2">
    <source>
        <dbReference type="ARBA" id="ARBA00023002"/>
    </source>
</evidence>
<dbReference type="GO" id="GO:0005829">
    <property type="term" value="C:cytosol"/>
    <property type="evidence" value="ECO:0007669"/>
    <property type="project" value="TreeGrafter"/>
</dbReference>